<dbReference type="PANTHER" id="PTHR46844:SF1">
    <property type="entry name" value="SLR5058 PROTEIN"/>
    <property type="match status" value="1"/>
</dbReference>
<keyword evidence="11" id="KW-1185">Reference proteome</keyword>
<evidence type="ECO:0000313" key="11">
    <source>
        <dbReference type="Proteomes" id="UP000014760"/>
    </source>
</evidence>
<dbReference type="GO" id="GO:0042981">
    <property type="term" value="P:regulation of apoptotic process"/>
    <property type="evidence" value="ECO:0007669"/>
    <property type="project" value="InterPro"/>
</dbReference>
<dbReference type="Gene3D" id="3.80.10.10">
    <property type="entry name" value="Ribonuclease Inhibitor"/>
    <property type="match status" value="1"/>
</dbReference>
<evidence type="ECO:0000259" key="8">
    <source>
        <dbReference type="PROSITE" id="PS50837"/>
    </source>
</evidence>
<dbReference type="Pfam" id="PF00619">
    <property type="entry name" value="CARD"/>
    <property type="match status" value="1"/>
</dbReference>
<proteinExistence type="predicted"/>
<dbReference type="GO" id="GO:0045087">
    <property type="term" value="P:innate immune response"/>
    <property type="evidence" value="ECO:0007669"/>
    <property type="project" value="UniProtKB-KW"/>
</dbReference>
<dbReference type="Gene3D" id="3.40.50.300">
    <property type="entry name" value="P-loop containing nucleotide triphosphate hydrolases"/>
    <property type="match status" value="1"/>
</dbReference>
<dbReference type="OMA" id="HAGICTR"/>
<accession>R7VIE5</accession>
<dbReference type="SUPFAM" id="SSF47986">
    <property type="entry name" value="DEATH domain"/>
    <property type="match status" value="1"/>
</dbReference>
<evidence type="ECO:0000256" key="3">
    <source>
        <dbReference type="ARBA" id="ARBA00022588"/>
    </source>
</evidence>
<dbReference type="Pfam" id="PF05729">
    <property type="entry name" value="NACHT"/>
    <property type="match status" value="1"/>
</dbReference>
<dbReference type="InterPro" id="IPR032675">
    <property type="entry name" value="LRR_dom_sf"/>
</dbReference>
<dbReference type="OrthoDB" id="120976at2759"/>
<dbReference type="STRING" id="283909.R7VIE5"/>
<reference evidence="10" key="3">
    <citation type="submission" date="2015-06" db="UniProtKB">
        <authorList>
            <consortium name="EnsemblMetazoa"/>
        </authorList>
    </citation>
    <scope>IDENTIFICATION</scope>
</reference>
<reference evidence="11" key="1">
    <citation type="submission" date="2012-12" db="EMBL/GenBank/DDBJ databases">
        <authorList>
            <person name="Hellsten U."/>
            <person name="Grimwood J."/>
            <person name="Chapman J.A."/>
            <person name="Shapiro H."/>
            <person name="Aerts A."/>
            <person name="Otillar R.P."/>
            <person name="Terry A.Y."/>
            <person name="Boore J.L."/>
            <person name="Simakov O."/>
            <person name="Marletaz F."/>
            <person name="Cho S.-J."/>
            <person name="Edsinger-Gonzales E."/>
            <person name="Havlak P."/>
            <person name="Kuo D.-H."/>
            <person name="Larsson T."/>
            <person name="Lv J."/>
            <person name="Arendt D."/>
            <person name="Savage R."/>
            <person name="Osoegawa K."/>
            <person name="de Jong P."/>
            <person name="Lindberg D.R."/>
            <person name="Seaver E.C."/>
            <person name="Weisblat D.A."/>
            <person name="Putnam N.H."/>
            <person name="Grigoriev I.V."/>
            <person name="Rokhsar D.S."/>
        </authorList>
    </citation>
    <scope>NUCLEOTIDE SEQUENCE</scope>
    <source>
        <strain evidence="11">I ESC-2004</strain>
    </source>
</reference>
<dbReference type="CDD" id="cd01671">
    <property type="entry name" value="CARD"/>
    <property type="match status" value="1"/>
</dbReference>
<keyword evidence="2" id="KW-0963">Cytoplasm</keyword>
<dbReference type="InterPro" id="IPR001315">
    <property type="entry name" value="CARD"/>
</dbReference>
<dbReference type="PROSITE" id="PS50209">
    <property type="entry name" value="CARD"/>
    <property type="match status" value="1"/>
</dbReference>
<dbReference type="Gene3D" id="1.10.533.10">
    <property type="entry name" value="Death Domain, Fas"/>
    <property type="match status" value="1"/>
</dbReference>
<feature type="domain" description="NACHT" evidence="8">
    <location>
        <begin position="180"/>
        <end position="303"/>
    </location>
</feature>
<gene>
    <name evidence="9" type="ORF">CAPTEDRAFT_216908</name>
</gene>
<keyword evidence="4" id="KW-0547">Nucleotide-binding</keyword>
<dbReference type="EnsemblMetazoa" id="CapteT216908">
    <property type="protein sequence ID" value="CapteP216908"/>
    <property type="gene ID" value="CapteG216908"/>
</dbReference>
<keyword evidence="3" id="KW-0399">Innate immunity</keyword>
<dbReference type="EMBL" id="AMQN01016184">
    <property type="status" value="NOT_ANNOTATED_CDS"/>
    <property type="molecule type" value="Genomic_DNA"/>
</dbReference>
<dbReference type="EMBL" id="KB291809">
    <property type="protein sequence ID" value="ELU18613.1"/>
    <property type="molecule type" value="Genomic_DNA"/>
</dbReference>
<keyword evidence="6" id="KW-0391">Immunity</keyword>
<dbReference type="HOGENOM" id="CLU_009460_2_1_1"/>
<evidence type="ECO:0008006" key="12">
    <source>
        <dbReference type="Google" id="ProtNLM"/>
    </source>
</evidence>
<dbReference type="GO" id="GO:0005737">
    <property type="term" value="C:cytoplasm"/>
    <property type="evidence" value="ECO:0007669"/>
    <property type="project" value="UniProtKB-SubCell"/>
</dbReference>
<evidence type="ECO:0000256" key="1">
    <source>
        <dbReference type="ARBA" id="ARBA00004496"/>
    </source>
</evidence>
<dbReference type="Proteomes" id="UP000014760">
    <property type="component" value="Unassembled WGS sequence"/>
</dbReference>
<dbReference type="InterPro" id="IPR011029">
    <property type="entry name" value="DEATH-like_dom_sf"/>
</dbReference>
<dbReference type="SUPFAM" id="SSF52540">
    <property type="entry name" value="P-loop containing nucleoside triphosphate hydrolases"/>
    <property type="match status" value="1"/>
</dbReference>
<dbReference type="SMART" id="SM00114">
    <property type="entry name" value="CARD"/>
    <property type="match status" value="1"/>
</dbReference>
<evidence type="ECO:0000256" key="6">
    <source>
        <dbReference type="ARBA" id="ARBA00022859"/>
    </source>
</evidence>
<dbReference type="AlphaFoldDB" id="R7VIE5"/>
<dbReference type="InterPro" id="IPR007111">
    <property type="entry name" value="NACHT_NTPase"/>
</dbReference>
<comment type="subcellular location">
    <subcellularLocation>
        <location evidence="1">Cytoplasm</location>
    </subcellularLocation>
</comment>
<evidence type="ECO:0000259" key="7">
    <source>
        <dbReference type="PROSITE" id="PS50209"/>
    </source>
</evidence>
<dbReference type="SUPFAM" id="SSF52047">
    <property type="entry name" value="RNI-like"/>
    <property type="match status" value="1"/>
</dbReference>
<evidence type="ECO:0000256" key="2">
    <source>
        <dbReference type="ARBA" id="ARBA00022490"/>
    </source>
</evidence>
<protein>
    <recommendedName>
        <fullName evidence="12">NACHT domain-containing protein</fullName>
    </recommendedName>
</protein>
<reference evidence="9 11" key="2">
    <citation type="journal article" date="2013" name="Nature">
        <title>Insights into bilaterian evolution from three spiralian genomes.</title>
        <authorList>
            <person name="Simakov O."/>
            <person name="Marletaz F."/>
            <person name="Cho S.J."/>
            <person name="Edsinger-Gonzales E."/>
            <person name="Havlak P."/>
            <person name="Hellsten U."/>
            <person name="Kuo D.H."/>
            <person name="Larsson T."/>
            <person name="Lv J."/>
            <person name="Arendt D."/>
            <person name="Savage R."/>
            <person name="Osoegawa K."/>
            <person name="de Jong P."/>
            <person name="Grimwood J."/>
            <person name="Chapman J.A."/>
            <person name="Shapiro H."/>
            <person name="Aerts A."/>
            <person name="Otillar R.P."/>
            <person name="Terry A.Y."/>
            <person name="Boore J.L."/>
            <person name="Grigoriev I.V."/>
            <person name="Lindberg D.R."/>
            <person name="Seaver E.C."/>
            <person name="Weisblat D.A."/>
            <person name="Putnam N.H."/>
            <person name="Rokhsar D.S."/>
        </authorList>
    </citation>
    <scope>NUCLEOTIDE SEQUENCE</scope>
    <source>
        <strain evidence="9 11">I ESC-2004</strain>
    </source>
</reference>
<organism evidence="9">
    <name type="scientific">Capitella teleta</name>
    <name type="common">Polychaete worm</name>
    <dbReference type="NCBI Taxonomy" id="283909"/>
    <lineage>
        <taxon>Eukaryota</taxon>
        <taxon>Metazoa</taxon>
        <taxon>Spiralia</taxon>
        <taxon>Lophotrochozoa</taxon>
        <taxon>Annelida</taxon>
        <taxon>Polychaeta</taxon>
        <taxon>Sedentaria</taxon>
        <taxon>Scolecida</taxon>
        <taxon>Capitellidae</taxon>
        <taxon>Capitella</taxon>
    </lineage>
</organism>
<feature type="domain" description="CARD" evidence="7">
    <location>
        <begin position="5"/>
        <end position="99"/>
    </location>
</feature>
<name>R7VIE5_CAPTE</name>
<evidence type="ECO:0000313" key="10">
    <source>
        <dbReference type="EnsemblMetazoa" id="CapteP216908"/>
    </source>
</evidence>
<dbReference type="GO" id="GO:0005524">
    <property type="term" value="F:ATP binding"/>
    <property type="evidence" value="ECO:0007669"/>
    <property type="project" value="UniProtKB-KW"/>
</dbReference>
<sequence length="953" mass="110636">MESTMEERHKECLLKNRSFLCSKMSLSAVLLAKLTESSVLTDEHLQKLQNIIRNETMNAAVLHFLAEFIPKRGPETFNLFLEALRGSQQKHISEHLEKWLRNDCSEEQDIFRSLRSELQSHYKRRLASIRPMPWLQEIHLNLTEIYVKRQLKLKTNHKGDERIVTMDDLFTPQETKEIPRRLLIEGNPGIGKSMICQSLAHEWGTQSCGSQCGTLCVHSYDLVLHFHASDFKHLQSVAEAITTHLLPFDCNIPSRQLEELLRAKNVLLIVDAFDEASSENEILHQLIEGKLLKHKTLLITSRPYFLQNKLRHFESRFTVEGYDKEEQFEHVKRYADSKKIDPTQFTSIPKEEGVRDLCDNPLNLTLLCILREEDNQLMYTRTALYTSIHNIIKRKASERMNLTEAEVEELLLRPLYQMAFETHRKNETVICQCDFRNIDHFEQVCQVGYLNKEFTISRLQGITRFSFCHKSFMEFLTAKHIALMDPLKRLVWLHGIRYANYAIWVEGLAIEEDFDVRQNDPVLGFLFGLMEQNREELAQMASVIMKETHFSKPQPISSSFCDASHQLIRLIGELTSCMKGILKLGNLRLQPPIPLNVDLRDSHDAEKISFVKKLMKCKNIKCSKICIDPRNDTRLQNIVSELRIGQANSFQQVNIDCGYIKRNPCEGFSFGHHLSGLELLWFKPSHSYLLEAALDKPLTSLHFIECYTLDDRCISLLHRLLRNQHLQSVQLTSLSPWKPHFGRLFFADFTQLENLQSLEISLIDLTDEEMRILKAILQSNKLIKLGINSCDYPRSLESVLNDSFPSMLSLRELQLLRVNIIHLPNLRHLNLVNISLRPSTLNDNQIALLSDVLRSLRNLQELHIDFYSDVSVAECSLRELFEAIAGCHRLQILRFEYLEMGDSVVPSVCRMIESLEQLRKFTSIMQRGESLTEEGFKQLEPIFKRKGLHTWVM</sequence>
<evidence type="ECO:0000313" key="9">
    <source>
        <dbReference type="EMBL" id="ELU18613.1"/>
    </source>
</evidence>
<keyword evidence="5" id="KW-0067">ATP-binding</keyword>
<dbReference type="PANTHER" id="PTHR46844">
    <property type="entry name" value="SLR5058 PROTEIN"/>
    <property type="match status" value="1"/>
</dbReference>
<dbReference type="InterPro" id="IPR027417">
    <property type="entry name" value="P-loop_NTPase"/>
</dbReference>
<evidence type="ECO:0000256" key="4">
    <source>
        <dbReference type="ARBA" id="ARBA00022741"/>
    </source>
</evidence>
<evidence type="ECO:0000256" key="5">
    <source>
        <dbReference type="ARBA" id="ARBA00022840"/>
    </source>
</evidence>
<dbReference type="PROSITE" id="PS50837">
    <property type="entry name" value="NACHT"/>
    <property type="match status" value="1"/>
</dbReference>